<protein>
    <submittedName>
        <fullName evidence="10">Ger(X)C family spore germination protein</fullName>
    </submittedName>
</protein>
<dbReference type="Gene3D" id="6.20.190.10">
    <property type="entry name" value="Nutrient germinant receptor protein C, domain 1"/>
    <property type="match status" value="1"/>
</dbReference>
<keyword evidence="11" id="KW-1185">Reference proteome</keyword>
<evidence type="ECO:0000259" key="8">
    <source>
        <dbReference type="Pfam" id="PF05504"/>
    </source>
</evidence>
<dbReference type="PANTHER" id="PTHR35789">
    <property type="entry name" value="SPORE GERMINATION PROTEIN B3"/>
    <property type="match status" value="1"/>
</dbReference>
<dbReference type="Proteomes" id="UP001580407">
    <property type="component" value="Unassembled WGS sequence"/>
</dbReference>
<comment type="similarity">
    <text evidence="2">Belongs to the GerABKC lipoprotein family.</text>
</comment>
<evidence type="ECO:0000256" key="3">
    <source>
        <dbReference type="ARBA" id="ARBA00022544"/>
    </source>
</evidence>
<evidence type="ECO:0000256" key="7">
    <source>
        <dbReference type="ARBA" id="ARBA00023288"/>
    </source>
</evidence>
<dbReference type="EMBL" id="JBHILM010000008">
    <property type="protein sequence ID" value="MFB5681114.1"/>
    <property type="molecule type" value="Genomic_DNA"/>
</dbReference>
<keyword evidence="7" id="KW-0449">Lipoprotein</keyword>
<keyword evidence="6" id="KW-0564">Palmitate</keyword>
<dbReference type="PROSITE" id="PS51257">
    <property type="entry name" value="PROKAR_LIPOPROTEIN"/>
    <property type="match status" value="1"/>
</dbReference>
<comment type="subcellular location">
    <subcellularLocation>
        <location evidence="1">Membrane</location>
        <topology evidence="1">Lipid-anchor</topology>
    </subcellularLocation>
</comment>
<evidence type="ECO:0000256" key="2">
    <source>
        <dbReference type="ARBA" id="ARBA00007886"/>
    </source>
</evidence>
<organism evidence="10 11">
    <name type="scientific">Paenibacillus terreus</name>
    <dbReference type="NCBI Taxonomy" id="1387834"/>
    <lineage>
        <taxon>Bacteria</taxon>
        <taxon>Bacillati</taxon>
        <taxon>Bacillota</taxon>
        <taxon>Bacilli</taxon>
        <taxon>Bacillales</taxon>
        <taxon>Paenibacillaceae</taxon>
        <taxon>Paenibacillus</taxon>
    </lineage>
</organism>
<proteinExistence type="inferred from homology"/>
<evidence type="ECO:0000259" key="9">
    <source>
        <dbReference type="Pfam" id="PF25198"/>
    </source>
</evidence>
<evidence type="ECO:0000256" key="4">
    <source>
        <dbReference type="ARBA" id="ARBA00022729"/>
    </source>
</evidence>
<evidence type="ECO:0000256" key="6">
    <source>
        <dbReference type="ARBA" id="ARBA00023139"/>
    </source>
</evidence>
<dbReference type="InterPro" id="IPR046953">
    <property type="entry name" value="Spore_GerAC-like_C"/>
</dbReference>
<evidence type="ECO:0000313" key="11">
    <source>
        <dbReference type="Proteomes" id="UP001580407"/>
    </source>
</evidence>
<name>A0ABV5B8B2_9BACL</name>
<comment type="caution">
    <text evidence="10">The sequence shown here is derived from an EMBL/GenBank/DDBJ whole genome shotgun (WGS) entry which is preliminary data.</text>
</comment>
<keyword evidence="3" id="KW-0309">Germination</keyword>
<dbReference type="NCBIfam" id="TIGR02887">
    <property type="entry name" value="spore_ger_x_C"/>
    <property type="match status" value="1"/>
</dbReference>
<dbReference type="InterPro" id="IPR038501">
    <property type="entry name" value="Spore_GerAC_C_sf"/>
</dbReference>
<gene>
    <name evidence="10" type="ORF">ACE3NQ_09350</name>
</gene>
<dbReference type="Pfam" id="PF25198">
    <property type="entry name" value="Spore_GerAC_N"/>
    <property type="match status" value="1"/>
</dbReference>
<feature type="domain" description="Spore germination protein N-terminal" evidence="9">
    <location>
        <begin position="32"/>
        <end position="196"/>
    </location>
</feature>
<dbReference type="PANTHER" id="PTHR35789:SF1">
    <property type="entry name" value="SPORE GERMINATION PROTEIN B3"/>
    <property type="match status" value="1"/>
</dbReference>
<sequence length="385" mass="43072">MTSSIFKSRPNLVLQKCIAAWMACVLLTGCWDSREIEDLSIILGVAIDLDQDSLKLTYQHLIAQKQRKNEYINVTTFNKTSIQNASSEEAKQVAHAPLYNFIRLILISDEVLRKTRIDQLLDTYTRSYKPSRNSVIMVVKGSAQEALAKTGKHKDMASIDLQDLSQNSALNTKIPEKITLGEVSIRISQGADLLIQRLNTGKEGNRLAGAALISGQTKKFAGWLQGDDVSGINWMLGNTKGAVIETEDPRTKQTMVFEVDEVKSKLIPHVKGQDISFTVRIKAVLKLNEIRIVSADLLKESFLSTAKEAAQEEIKETVLRSIRKLQKERKTDVADFRTRLKVKYPATWDRVKNSWPDTFSEIPVHVQVQAEIEQTGAYSKGAGAK</sequence>
<evidence type="ECO:0000313" key="10">
    <source>
        <dbReference type="EMBL" id="MFB5681114.1"/>
    </source>
</evidence>
<accession>A0ABV5B8B2</accession>
<dbReference type="Gene3D" id="3.30.300.210">
    <property type="entry name" value="Nutrient germinant receptor protein C, domain 3"/>
    <property type="match status" value="1"/>
</dbReference>
<feature type="domain" description="Spore germination GerAC-like C-terminal" evidence="8">
    <location>
        <begin position="209"/>
        <end position="376"/>
    </location>
</feature>
<dbReference type="Pfam" id="PF05504">
    <property type="entry name" value="Spore_GerAC"/>
    <property type="match status" value="1"/>
</dbReference>
<evidence type="ECO:0000256" key="5">
    <source>
        <dbReference type="ARBA" id="ARBA00023136"/>
    </source>
</evidence>
<dbReference type="InterPro" id="IPR008844">
    <property type="entry name" value="Spore_GerAC-like"/>
</dbReference>
<reference evidence="10 11" key="1">
    <citation type="submission" date="2024-09" db="EMBL/GenBank/DDBJ databases">
        <authorList>
            <person name="Ruan L."/>
        </authorList>
    </citation>
    <scope>NUCLEOTIDE SEQUENCE [LARGE SCALE GENOMIC DNA]</scope>
    <source>
        <strain evidence="10 11">D33</strain>
    </source>
</reference>
<dbReference type="RefSeq" id="WP_375524904.1">
    <property type="nucleotide sequence ID" value="NZ_JBHILM010000008.1"/>
</dbReference>
<evidence type="ECO:0000256" key="1">
    <source>
        <dbReference type="ARBA" id="ARBA00004635"/>
    </source>
</evidence>
<keyword evidence="4" id="KW-0732">Signal</keyword>
<dbReference type="InterPro" id="IPR057336">
    <property type="entry name" value="GerAC_N"/>
</dbReference>
<keyword evidence="5" id="KW-0472">Membrane</keyword>